<evidence type="ECO:0000313" key="2">
    <source>
        <dbReference type="WBParaSite" id="ES5_v2.g12008.t1"/>
    </source>
</evidence>
<protein>
    <submittedName>
        <fullName evidence="2">Uncharacterized protein</fullName>
    </submittedName>
</protein>
<proteinExistence type="predicted"/>
<sequence length="249" mass="28017">MAKKSASKVQTPVRSNDIRSFFTKTPTSASKPKIEKKEEIVEAESNQNKDIAEEVADIKLVIKKDPEDKVADENVPPPPSKSVEEDKEKKPEDGEENAEEEKKPEEKQIRTRKTYIDADICLIEEADTDEESGTIYLDNSDNDGEDGTISGMSSEFDEDEFPFEDSSFDGGDSFDESDLEKDDDNDEEEGSKAPKKKSKKIQSDNDDDDDNVDDEDLEIPSDNEEEENENKENDKDAEMPEEGENVKSD</sequence>
<dbReference type="WBParaSite" id="ES5_v2.g12008.t1">
    <property type="protein sequence ID" value="ES5_v2.g12008.t1"/>
    <property type="gene ID" value="ES5_v2.g12008"/>
</dbReference>
<evidence type="ECO:0000313" key="1">
    <source>
        <dbReference type="Proteomes" id="UP000887579"/>
    </source>
</evidence>
<accession>A0AC34F4I9</accession>
<dbReference type="Proteomes" id="UP000887579">
    <property type="component" value="Unplaced"/>
</dbReference>
<reference evidence="2" key="1">
    <citation type="submission" date="2022-11" db="UniProtKB">
        <authorList>
            <consortium name="WormBaseParasite"/>
        </authorList>
    </citation>
    <scope>IDENTIFICATION</scope>
</reference>
<name>A0AC34F4I9_9BILA</name>
<organism evidence="1 2">
    <name type="scientific">Panagrolaimus sp. ES5</name>
    <dbReference type="NCBI Taxonomy" id="591445"/>
    <lineage>
        <taxon>Eukaryota</taxon>
        <taxon>Metazoa</taxon>
        <taxon>Ecdysozoa</taxon>
        <taxon>Nematoda</taxon>
        <taxon>Chromadorea</taxon>
        <taxon>Rhabditida</taxon>
        <taxon>Tylenchina</taxon>
        <taxon>Panagrolaimomorpha</taxon>
        <taxon>Panagrolaimoidea</taxon>
        <taxon>Panagrolaimidae</taxon>
        <taxon>Panagrolaimus</taxon>
    </lineage>
</organism>